<name>A0A0L8FW09_OCTBM</name>
<reference evidence="1" key="1">
    <citation type="submission" date="2015-07" db="EMBL/GenBank/DDBJ databases">
        <title>MeaNS - Measles Nucleotide Surveillance Program.</title>
        <authorList>
            <person name="Tran T."/>
            <person name="Druce J."/>
        </authorList>
    </citation>
    <scope>NUCLEOTIDE SEQUENCE</scope>
    <source>
        <strain evidence="1">UCB-OBI-ISO-001</strain>
        <tissue evidence="1">Gonad</tissue>
    </source>
</reference>
<organism evidence="1">
    <name type="scientific">Octopus bimaculoides</name>
    <name type="common">California two-spotted octopus</name>
    <dbReference type="NCBI Taxonomy" id="37653"/>
    <lineage>
        <taxon>Eukaryota</taxon>
        <taxon>Metazoa</taxon>
        <taxon>Spiralia</taxon>
        <taxon>Lophotrochozoa</taxon>
        <taxon>Mollusca</taxon>
        <taxon>Cephalopoda</taxon>
        <taxon>Coleoidea</taxon>
        <taxon>Octopodiformes</taxon>
        <taxon>Octopoda</taxon>
        <taxon>Incirrata</taxon>
        <taxon>Octopodidae</taxon>
        <taxon>Octopus</taxon>
    </lineage>
</organism>
<evidence type="ECO:0000313" key="1">
    <source>
        <dbReference type="EMBL" id="KOF68862.1"/>
    </source>
</evidence>
<proteinExistence type="predicted"/>
<gene>
    <name evidence="1" type="ORF">OCBIM_22006371mg</name>
</gene>
<protein>
    <submittedName>
        <fullName evidence="1">Uncharacterized protein</fullName>
    </submittedName>
</protein>
<dbReference type="AlphaFoldDB" id="A0A0L8FW09"/>
<dbReference type="EMBL" id="KQ425894">
    <property type="protein sequence ID" value="KOF68862.1"/>
    <property type="molecule type" value="Genomic_DNA"/>
</dbReference>
<sequence>MHCKQYLPLCIVCNIHSCAPSVIVSYVHHLQHLLYAVCAIPAVQYVCAASKSYAIFTCNIRALGATSNLFILYNSCTYSYRVSIIFHTTSVAMASTLA</sequence>
<accession>A0A0L8FW09</accession>